<comment type="subcellular location">
    <subcellularLocation>
        <location evidence="1">Cell membrane</location>
        <topology evidence="1">Multi-pass membrane protein</topology>
    </subcellularLocation>
</comment>
<protein>
    <submittedName>
        <fullName evidence="7">MFS transporter</fullName>
    </submittedName>
</protein>
<feature type="transmembrane region" description="Helical" evidence="5">
    <location>
        <begin position="20"/>
        <end position="42"/>
    </location>
</feature>
<dbReference type="RefSeq" id="WP_239153243.1">
    <property type="nucleotide sequence ID" value="NZ_BOPF01000015.1"/>
</dbReference>
<feature type="transmembrane region" description="Helical" evidence="5">
    <location>
        <begin position="168"/>
        <end position="187"/>
    </location>
</feature>
<evidence type="ECO:0000259" key="6">
    <source>
        <dbReference type="PROSITE" id="PS50850"/>
    </source>
</evidence>
<dbReference type="GO" id="GO:0005886">
    <property type="term" value="C:plasma membrane"/>
    <property type="evidence" value="ECO:0007669"/>
    <property type="project" value="UniProtKB-SubCell"/>
</dbReference>
<keyword evidence="4 5" id="KW-0472">Membrane</keyword>
<feature type="transmembrane region" description="Helical" evidence="5">
    <location>
        <begin position="361"/>
        <end position="379"/>
    </location>
</feature>
<gene>
    <name evidence="7" type="ORF">Val02_44680</name>
</gene>
<proteinExistence type="predicted"/>
<dbReference type="EMBL" id="BOPF01000015">
    <property type="protein sequence ID" value="GIJ47582.1"/>
    <property type="molecule type" value="Genomic_DNA"/>
</dbReference>
<organism evidence="7 8">
    <name type="scientific">Virgisporangium aliadipatigenens</name>
    <dbReference type="NCBI Taxonomy" id="741659"/>
    <lineage>
        <taxon>Bacteria</taxon>
        <taxon>Bacillati</taxon>
        <taxon>Actinomycetota</taxon>
        <taxon>Actinomycetes</taxon>
        <taxon>Micromonosporales</taxon>
        <taxon>Micromonosporaceae</taxon>
        <taxon>Virgisporangium</taxon>
    </lineage>
</organism>
<dbReference type="Proteomes" id="UP000619260">
    <property type="component" value="Unassembled WGS sequence"/>
</dbReference>
<keyword evidence="2 5" id="KW-0812">Transmembrane</keyword>
<feature type="transmembrane region" description="Helical" evidence="5">
    <location>
        <begin position="216"/>
        <end position="239"/>
    </location>
</feature>
<dbReference type="AlphaFoldDB" id="A0A8J3YNB5"/>
<evidence type="ECO:0000256" key="4">
    <source>
        <dbReference type="ARBA" id="ARBA00023136"/>
    </source>
</evidence>
<name>A0A8J3YNB5_9ACTN</name>
<keyword evidence="3 5" id="KW-1133">Transmembrane helix</keyword>
<reference evidence="7" key="1">
    <citation type="submission" date="2021-01" db="EMBL/GenBank/DDBJ databases">
        <title>Whole genome shotgun sequence of Virgisporangium aliadipatigenens NBRC 105644.</title>
        <authorList>
            <person name="Komaki H."/>
            <person name="Tamura T."/>
        </authorList>
    </citation>
    <scope>NUCLEOTIDE SEQUENCE</scope>
    <source>
        <strain evidence="7">NBRC 105644</strain>
    </source>
</reference>
<dbReference type="PANTHER" id="PTHR23542">
    <property type="match status" value="1"/>
</dbReference>
<dbReference type="Gene3D" id="1.20.1250.20">
    <property type="entry name" value="MFS general substrate transporter like domains"/>
    <property type="match status" value="1"/>
</dbReference>
<dbReference type="InterPro" id="IPR036259">
    <property type="entry name" value="MFS_trans_sf"/>
</dbReference>
<feature type="transmembrane region" description="Helical" evidence="5">
    <location>
        <begin position="276"/>
        <end position="299"/>
    </location>
</feature>
<dbReference type="InterPro" id="IPR011701">
    <property type="entry name" value="MFS"/>
</dbReference>
<dbReference type="PANTHER" id="PTHR23542:SF1">
    <property type="entry name" value="MAJOR FACILITATOR SUPERFAMILY (MFS) PROFILE DOMAIN-CONTAINING PROTEIN"/>
    <property type="match status" value="1"/>
</dbReference>
<feature type="transmembrane region" description="Helical" evidence="5">
    <location>
        <begin position="77"/>
        <end position="95"/>
    </location>
</feature>
<feature type="transmembrane region" description="Helical" evidence="5">
    <location>
        <begin position="48"/>
        <end position="70"/>
    </location>
</feature>
<dbReference type="PROSITE" id="PS50850">
    <property type="entry name" value="MFS"/>
    <property type="match status" value="1"/>
</dbReference>
<evidence type="ECO:0000313" key="8">
    <source>
        <dbReference type="Proteomes" id="UP000619260"/>
    </source>
</evidence>
<sequence>MRLAPYRSVLRLPGVRSLMILALIARIPASAVFMALTLHVVLGLGESYARAGVVSGVLTITSALGGPLIGRLLDRTSLRFALAIGVTAELAFWMTAPSLPYHALVVAAGLLGLVSLPVFSVVRQSIAALVPEAHRKPAYALDSMSVELSFMVGPAAAVVLATTTSSTVMMYAVGAAMVLAGAAFYVADPPIRAADEEHTVAERVPRRSWMTFRFGSYLIISVATTAVLAGSDLAIVATLRANGEVSLVGFVVAGWAAYSLLGGFLFGALRRTPPPVVLVALLGAFTIPVGLATGAWWLAVALIPAGLLCAPTLAATADAVSRLVPAAARGEAMGWHNSSITLGLAVGSPLAGAVIDASAPGWAFVVAGGLSLGTALALMPFMGVREPRPDAPAEEKTAVPAAL</sequence>
<dbReference type="GO" id="GO:0022857">
    <property type="term" value="F:transmembrane transporter activity"/>
    <property type="evidence" value="ECO:0007669"/>
    <property type="project" value="InterPro"/>
</dbReference>
<dbReference type="Pfam" id="PF07690">
    <property type="entry name" value="MFS_1"/>
    <property type="match status" value="2"/>
</dbReference>
<feature type="transmembrane region" description="Helical" evidence="5">
    <location>
        <begin position="245"/>
        <end position="269"/>
    </location>
</feature>
<evidence type="ECO:0000256" key="1">
    <source>
        <dbReference type="ARBA" id="ARBA00004651"/>
    </source>
</evidence>
<evidence type="ECO:0000256" key="3">
    <source>
        <dbReference type="ARBA" id="ARBA00022989"/>
    </source>
</evidence>
<evidence type="ECO:0000256" key="5">
    <source>
        <dbReference type="SAM" id="Phobius"/>
    </source>
</evidence>
<dbReference type="SUPFAM" id="SSF103473">
    <property type="entry name" value="MFS general substrate transporter"/>
    <property type="match status" value="1"/>
</dbReference>
<evidence type="ECO:0000313" key="7">
    <source>
        <dbReference type="EMBL" id="GIJ47582.1"/>
    </source>
</evidence>
<comment type="caution">
    <text evidence="7">The sequence shown here is derived from an EMBL/GenBank/DDBJ whole genome shotgun (WGS) entry which is preliminary data.</text>
</comment>
<keyword evidence="8" id="KW-1185">Reference proteome</keyword>
<feature type="domain" description="Major facilitator superfamily (MFS) profile" evidence="6">
    <location>
        <begin position="169"/>
        <end position="403"/>
    </location>
</feature>
<feature type="transmembrane region" description="Helical" evidence="5">
    <location>
        <begin position="143"/>
        <end position="162"/>
    </location>
</feature>
<accession>A0A8J3YNB5</accession>
<evidence type="ECO:0000256" key="2">
    <source>
        <dbReference type="ARBA" id="ARBA00022692"/>
    </source>
</evidence>
<feature type="transmembrane region" description="Helical" evidence="5">
    <location>
        <begin position="336"/>
        <end position="355"/>
    </location>
</feature>
<dbReference type="InterPro" id="IPR020846">
    <property type="entry name" value="MFS_dom"/>
</dbReference>
<feature type="transmembrane region" description="Helical" evidence="5">
    <location>
        <begin position="101"/>
        <end position="122"/>
    </location>
</feature>